<organism evidence="10 11">
    <name type="scientific">Altericroceibacterium endophyticum</name>
    <dbReference type="NCBI Taxonomy" id="1808508"/>
    <lineage>
        <taxon>Bacteria</taxon>
        <taxon>Pseudomonadati</taxon>
        <taxon>Pseudomonadota</taxon>
        <taxon>Alphaproteobacteria</taxon>
        <taxon>Sphingomonadales</taxon>
        <taxon>Erythrobacteraceae</taxon>
        <taxon>Altericroceibacterium</taxon>
    </lineage>
</organism>
<dbReference type="EMBL" id="WTYT01000004">
    <property type="protein sequence ID" value="MXO66088.1"/>
    <property type="molecule type" value="Genomic_DNA"/>
</dbReference>
<keyword evidence="6 9" id="KW-0472">Membrane</keyword>
<comment type="caution">
    <text evidence="10">The sequence shown here is derived from an EMBL/GenBank/DDBJ whole genome shotgun (WGS) entry which is preliminary data.</text>
</comment>
<keyword evidence="7 9" id="KW-0564">Palmitate</keyword>
<dbReference type="SUPFAM" id="SSF56954">
    <property type="entry name" value="Outer membrane efflux proteins (OEP)"/>
    <property type="match status" value="1"/>
</dbReference>
<feature type="signal peptide" evidence="9">
    <location>
        <begin position="1"/>
        <end position="24"/>
    </location>
</feature>
<dbReference type="InterPro" id="IPR010131">
    <property type="entry name" value="MdtP/NodT-like"/>
</dbReference>
<accession>A0A6I4T5Z5</accession>
<dbReference type="InterPro" id="IPR003423">
    <property type="entry name" value="OMP_efflux"/>
</dbReference>
<dbReference type="PANTHER" id="PTHR30203">
    <property type="entry name" value="OUTER MEMBRANE CATION EFFLUX PROTEIN"/>
    <property type="match status" value="1"/>
</dbReference>
<dbReference type="Gene3D" id="1.20.1600.10">
    <property type="entry name" value="Outer membrane efflux proteins (OEP)"/>
    <property type="match status" value="1"/>
</dbReference>
<dbReference type="PANTHER" id="PTHR30203:SF20">
    <property type="entry name" value="MULTIDRUG RESISTANCE OUTER MEMBRANE PROTEIN MDTP-RELATED"/>
    <property type="match status" value="1"/>
</dbReference>
<gene>
    <name evidence="10" type="ORF">GRI91_10010</name>
</gene>
<dbReference type="Proteomes" id="UP000438476">
    <property type="component" value="Unassembled WGS sequence"/>
</dbReference>
<dbReference type="Gene3D" id="2.20.200.10">
    <property type="entry name" value="Outer membrane efflux proteins (OEP)"/>
    <property type="match status" value="1"/>
</dbReference>
<evidence type="ECO:0000313" key="11">
    <source>
        <dbReference type="Proteomes" id="UP000438476"/>
    </source>
</evidence>
<comment type="subcellular location">
    <subcellularLocation>
        <location evidence="9">Cell membrane</location>
        <topology evidence="9">Lipid-anchor</topology>
    </subcellularLocation>
    <subcellularLocation>
        <location evidence="1">Membrane</location>
    </subcellularLocation>
</comment>
<dbReference type="GO" id="GO:0005886">
    <property type="term" value="C:plasma membrane"/>
    <property type="evidence" value="ECO:0007669"/>
    <property type="project" value="UniProtKB-SubCell"/>
</dbReference>
<keyword evidence="3 9" id="KW-1134">Transmembrane beta strand</keyword>
<dbReference type="OrthoDB" id="7181739at2"/>
<evidence type="ECO:0000256" key="9">
    <source>
        <dbReference type="RuleBase" id="RU362097"/>
    </source>
</evidence>
<dbReference type="Pfam" id="PF02321">
    <property type="entry name" value="OEP"/>
    <property type="match status" value="2"/>
</dbReference>
<proteinExistence type="inferred from homology"/>
<comment type="similarity">
    <text evidence="2 9">Belongs to the outer membrane factor (OMF) (TC 1.B.17) family.</text>
</comment>
<evidence type="ECO:0000256" key="5">
    <source>
        <dbReference type="ARBA" id="ARBA00022729"/>
    </source>
</evidence>
<evidence type="ECO:0000256" key="1">
    <source>
        <dbReference type="ARBA" id="ARBA00004370"/>
    </source>
</evidence>
<keyword evidence="11" id="KW-1185">Reference proteome</keyword>
<evidence type="ECO:0000313" key="10">
    <source>
        <dbReference type="EMBL" id="MXO66088.1"/>
    </source>
</evidence>
<sequence length="486" mass="50954">MSRYLTFALFLPLAACAPAPGHLATPTSPDALEATRTLAAAEGDQEAAWPGDGWWQAYGDAQLDRLIAEARAASPDMAMATARLRQANALAQQAGAALLPTISADGSAGFVKQSYNNGIPADFVPKGWNDNGALSVSGSFDPDLWGRNRAALAAATSEAQAAAVDAAQAEMMLSTEVAAAYADFARLSALRDIARREVEVREATLDLTQQRVANGLDNRGTLELARSRYAGAESDLAASVEAVKLTRNRIAALVGAGPDRGLDLEAPQVVALHPRGVPDNLALDLLGRRPDIVSARLRAEAATSRIRSARAAFYPNINITALFGVQALGLDNLFDSGSTRGSAGGAFSLPLFNRGRLTGDLRGAEAGSDLAVASYDKTLIDALHEVADAATSIHALDTRRAQADASLLSAEKAYDIAQQRYAGGLSNYLAVLTAEDSVLTRRRISAELRSRAFTLDVALIRALGGGFSETSSSFSSRADRAAQGTD</sequence>
<keyword evidence="5 9" id="KW-0732">Signal</keyword>
<feature type="chain" id="PRO_5026376140" evidence="9">
    <location>
        <begin position="25"/>
        <end position="486"/>
    </location>
</feature>
<dbReference type="RefSeq" id="WP_160736534.1">
    <property type="nucleotide sequence ID" value="NZ_WTYT01000004.1"/>
</dbReference>
<protein>
    <submittedName>
        <fullName evidence="10">Efflux transporter outer membrane subunit</fullName>
    </submittedName>
</protein>
<evidence type="ECO:0000256" key="3">
    <source>
        <dbReference type="ARBA" id="ARBA00022452"/>
    </source>
</evidence>
<dbReference type="NCBIfam" id="TIGR01845">
    <property type="entry name" value="outer_NodT"/>
    <property type="match status" value="1"/>
</dbReference>
<dbReference type="GO" id="GO:0015562">
    <property type="term" value="F:efflux transmembrane transporter activity"/>
    <property type="evidence" value="ECO:0007669"/>
    <property type="project" value="InterPro"/>
</dbReference>
<keyword evidence="8 9" id="KW-0449">Lipoprotein</keyword>
<evidence type="ECO:0000256" key="7">
    <source>
        <dbReference type="ARBA" id="ARBA00023139"/>
    </source>
</evidence>
<keyword evidence="4 9" id="KW-0812">Transmembrane</keyword>
<evidence type="ECO:0000256" key="2">
    <source>
        <dbReference type="ARBA" id="ARBA00007613"/>
    </source>
</evidence>
<evidence type="ECO:0000256" key="4">
    <source>
        <dbReference type="ARBA" id="ARBA00022692"/>
    </source>
</evidence>
<name>A0A6I4T5Z5_9SPHN</name>
<dbReference type="AlphaFoldDB" id="A0A6I4T5Z5"/>
<evidence type="ECO:0000256" key="6">
    <source>
        <dbReference type="ARBA" id="ARBA00023136"/>
    </source>
</evidence>
<evidence type="ECO:0000256" key="8">
    <source>
        <dbReference type="ARBA" id="ARBA00023288"/>
    </source>
</evidence>
<reference evidence="10 11" key="1">
    <citation type="submission" date="2019-12" db="EMBL/GenBank/DDBJ databases">
        <title>Genomic-based taxomic classification of the family Erythrobacteraceae.</title>
        <authorList>
            <person name="Xu L."/>
        </authorList>
    </citation>
    <scope>NUCLEOTIDE SEQUENCE [LARGE SCALE GENOMIC DNA]</scope>
    <source>
        <strain evidence="10 11">LMG 29518</strain>
    </source>
</reference>